<sequence length="69" mass="7558">MTDYLEVLAIHEAQIVCYGGSAGERDVGLLEAALFRPQTGYYSDLLADAAALWESLSQNPRKRIIGLDT</sequence>
<evidence type="ECO:0000313" key="1">
    <source>
        <dbReference type="EMBL" id="MBB6458764.1"/>
    </source>
</evidence>
<evidence type="ECO:0000313" key="2">
    <source>
        <dbReference type="Proteomes" id="UP000578000"/>
    </source>
</evidence>
<dbReference type="RefSeq" id="WP_242005655.1">
    <property type="nucleotide sequence ID" value="NZ_BAABDB010000012.1"/>
</dbReference>
<proteinExistence type="predicted"/>
<accession>A0A841QKM2</accession>
<organism evidence="1 2">
    <name type="scientific">Acetobacter lovaniensis</name>
    <dbReference type="NCBI Taxonomy" id="104100"/>
    <lineage>
        <taxon>Bacteria</taxon>
        <taxon>Pseudomonadati</taxon>
        <taxon>Pseudomonadota</taxon>
        <taxon>Alphaproteobacteria</taxon>
        <taxon>Acetobacterales</taxon>
        <taxon>Acetobacteraceae</taxon>
        <taxon>Acetobacter</taxon>
    </lineage>
</organism>
<name>A0A841QKM2_9PROT</name>
<dbReference type="EMBL" id="JACHIE010000032">
    <property type="protein sequence ID" value="MBB6458764.1"/>
    <property type="molecule type" value="Genomic_DNA"/>
</dbReference>
<comment type="caution">
    <text evidence="1">The sequence shown here is derived from an EMBL/GenBank/DDBJ whole genome shotgun (WGS) entry which is preliminary data.</text>
</comment>
<dbReference type="Proteomes" id="UP000578000">
    <property type="component" value="Unassembled WGS sequence"/>
</dbReference>
<dbReference type="Gene3D" id="1.20.120.1870">
    <property type="entry name" value="Fic/DOC protein, Fido domain"/>
    <property type="match status" value="1"/>
</dbReference>
<gene>
    <name evidence="1" type="ORF">HNR55_003379</name>
</gene>
<protein>
    <submittedName>
        <fullName evidence="1">Prophage maintenance system killer protein</fullName>
    </submittedName>
</protein>
<keyword evidence="2" id="KW-1185">Reference proteome</keyword>
<dbReference type="AlphaFoldDB" id="A0A841QKM2"/>
<reference evidence="1 2" key="1">
    <citation type="submission" date="2020-08" db="EMBL/GenBank/DDBJ databases">
        <title>Genomic Encyclopedia of Type Strains, Phase IV (KMG-IV): sequencing the most valuable type-strain genomes for metagenomic binning, comparative biology and taxonomic classification.</title>
        <authorList>
            <person name="Goeker M."/>
        </authorList>
    </citation>
    <scope>NUCLEOTIDE SEQUENCE [LARGE SCALE GENOMIC DNA]</scope>
    <source>
        <strain evidence="1 2">DSM 4491</strain>
    </source>
</reference>
<dbReference type="InterPro" id="IPR053737">
    <property type="entry name" value="Type_II_TA_Toxin"/>
</dbReference>